<sequence>MKKQKLNKEKKNGTLSEDCNMEWIVTADDTRRLKVLEKYATDEGKKVLREVSAKKFLKMDDINAVKVCLFAFLHMSFVSFRDC</sequence>
<dbReference type="EMBL" id="KN555167">
    <property type="protein sequence ID" value="KHJ88812.1"/>
    <property type="molecule type" value="Genomic_DNA"/>
</dbReference>
<gene>
    <name evidence="1" type="ORF">OESDEN_11383</name>
</gene>
<name>A0A0B1SZ75_OESDE</name>
<dbReference type="Proteomes" id="UP000053660">
    <property type="component" value="Unassembled WGS sequence"/>
</dbReference>
<dbReference type="AlphaFoldDB" id="A0A0B1SZ75"/>
<proteinExistence type="predicted"/>
<reference evidence="1 2" key="1">
    <citation type="submission" date="2014-03" db="EMBL/GenBank/DDBJ databases">
        <title>Draft genome of the hookworm Oesophagostomum dentatum.</title>
        <authorList>
            <person name="Mitreva M."/>
        </authorList>
    </citation>
    <scope>NUCLEOTIDE SEQUENCE [LARGE SCALE GENOMIC DNA]</scope>
    <source>
        <strain evidence="1 2">OD-Hann</strain>
    </source>
</reference>
<evidence type="ECO:0000313" key="2">
    <source>
        <dbReference type="Proteomes" id="UP000053660"/>
    </source>
</evidence>
<accession>A0A0B1SZ75</accession>
<organism evidence="1 2">
    <name type="scientific">Oesophagostomum dentatum</name>
    <name type="common">Nodular worm</name>
    <dbReference type="NCBI Taxonomy" id="61180"/>
    <lineage>
        <taxon>Eukaryota</taxon>
        <taxon>Metazoa</taxon>
        <taxon>Ecdysozoa</taxon>
        <taxon>Nematoda</taxon>
        <taxon>Chromadorea</taxon>
        <taxon>Rhabditida</taxon>
        <taxon>Rhabditina</taxon>
        <taxon>Rhabditomorpha</taxon>
        <taxon>Strongyloidea</taxon>
        <taxon>Strongylidae</taxon>
        <taxon>Oesophagostomum</taxon>
    </lineage>
</organism>
<keyword evidence="2" id="KW-1185">Reference proteome</keyword>
<protein>
    <submittedName>
        <fullName evidence="1">Uncharacterized protein</fullName>
    </submittedName>
</protein>
<evidence type="ECO:0000313" key="1">
    <source>
        <dbReference type="EMBL" id="KHJ88812.1"/>
    </source>
</evidence>